<gene>
    <name evidence="2" type="ORF">MUN86_25560</name>
</gene>
<sequence length="365" mass="38162">MKHISFRFAICVSALLATTSFGAHAQSASASSATSAFPATSQAYQREPFQITLVSPLGMNGLHAGRTVNTVSLNLLAGYAAGVKGVELGGLLNVDLDSVQGLQAAGLGNLVGGPAQGAQLAGLTNITVGSVQGAQVAGLLNYQGSAPHVAATTQVAGLANVTPGKIQGVQVAGLLNVARTVKGLQLAPVNIADSVAGASIGILSLVRHGYHRAEVWTSEALTTNAAYKMGASHQFYNIIAVGAQPFGDKFRWGLGYGFGTEIAPTNRLTLSVDVLSFQVNEKKGWTKQLNLLNQLRPMLGWRLSPTGRTTLLVGPTLNVMVSTYRTSESSPYGSRLGGRHLELFNETHGRTNTRAWLGLNAGLRF</sequence>
<accession>A0ABY4GD87</accession>
<evidence type="ECO:0000313" key="3">
    <source>
        <dbReference type="Proteomes" id="UP000830401"/>
    </source>
</evidence>
<feature type="chain" id="PRO_5046879424" description="DUF5723 domain-containing protein" evidence="1">
    <location>
        <begin position="26"/>
        <end position="365"/>
    </location>
</feature>
<proteinExistence type="predicted"/>
<evidence type="ECO:0000256" key="1">
    <source>
        <dbReference type="SAM" id="SignalP"/>
    </source>
</evidence>
<dbReference type="RefSeq" id="WP_245126429.1">
    <property type="nucleotide sequence ID" value="NZ_CP095063.1"/>
</dbReference>
<geneLocation type="plasmid" evidence="2 3">
    <name>unnamed2</name>
</geneLocation>
<keyword evidence="1" id="KW-0732">Signal</keyword>
<evidence type="ECO:0008006" key="4">
    <source>
        <dbReference type="Google" id="ProtNLM"/>
    </source>
</evidence>
<keyword evidence="2" id="KW-0614">Plasmid</keyword>
<protein>
    <recommendedName>
        <fullName evidence="4">DUF5723 domain-containing protein</fullName>
    </recommendedName>
</protein>
<dbReference type="EMBL" id="CP095063">
    <property type="protein sequence ID" value="UOQ68837.1"/>
    <property type="molecule type" value="Genomic_DNA"/>
</dbReference>
<feature type="signal peptide" evidence="1">
    <location>
        <begin position="1"/>
        <end position="25"/>
    </location>
</feature>
<name>A0ABY4GD87_9BACT</name>
<reference evidence="2" key="1">
    <citation type="submission" date="2022-04" db="EMBL/GenBank/DDBJ databases">
        <title>Hymenobacter sp. isolated from the air.</title>
        <authorList>
            <person name="Won M."/>
            <person name="Lee C.-M."/>
            <person name="Woen H.-Y."/>
            <person name="Kwon S.-W."/>
        </authorList>
    </citation>
    <scope>NUCLEOTIDE SEQUENCE</scope>
    <source>
        <strain evidence="2">5420S-77</strain>
        <plasmid evidence="2">unnamed2</plasmid>
    </source>
</reference>
<evidence type="ECO:0000313" key="2">
    <source>
        <dbReference type="EMBL" id="UOQ68837.1"/>
    </source>
</evidence>
<keyword evidence="3" id="KW-1185">Reference proteome</keyword>
<dbReference type="Proteomes" id="UP000830401">
    <property type="component" value="Plasmid unnamed2"/>
</dbReference>
<organism evidence="2 3">
    <name type="scientific">Hymenobacter volaticus</name>
    <dbReference type="NCBI Taxonomy" id="2932254"/>
    <lineage>
        <taxon>Bacteria</taxon>
        <taxon>Pseudomonadati</taxon>
        <taxon>Bacteroidota</taxon>
        <taxon>Cytophagia</taxon>
        <taxon>Cytophagales</taxon>
        <taxon>Hymenobacteraceae</taxon>
        <taxon>Hymenobacter</taxon>
    </lineage>
</organism>